<dbReference type="InterPro" id="IPR018209">
    <property type="entry name" value="Pyrv_Knase_AS"/>
</dbReference>
<dbReference type="PRINTS" id="PR01050">
    <property type="entry name" value="PYRUVTKNASE"/>
</dbReference>
<dbReference type="NCBIfam" id="NF004491">
    <property type="entry name" value="PRK05826.1"/>
    <property type="match status" value="1"/>
</dbReference>
<keyword evidence="7" id="KW-0547">Nucleotide-binding</keyword>
<proteinExistence type="inferred from homology"/>
<dbReference type="Gene3D" id="3.20.20.60">
    <property type="entry name" value="Phosphoenolpyruvate-binding domains"/>
    <property type="match status" value="1"/>
</dbReference>
<dbReference type="InterPro" id="IPR036918">
    <property type="entry name" value="Pyrv_Knase_C_sf"/>
</dbReference>
<keyword evidence="10 13" id="KW-0460">Magnesium</keyword>
<dbReference type="FunFam" id="2.40.33.10:FF:000001">
    <property type="entry name" value="Pyruvate kinase"/>
    <property type="match status" value="1"/>
</dbReference>
<evidence type="ECO:0000259" key="15">
    <source>
        <dbReference type="Pfam" id="PF02887"/>
    </source>
</evidence>
<evidence type="ECO:0000313" key="17">
    <source>
        <dbReference type="Proteomes" id="UP001178507"/>
    </source>
</evidence>
<dbReference type="GO" id="GO:0000287">
    <property type="term" value="F:magnesium ion binding"/>
    <property type="evidence" value="ECO:0007669"/>
    <property type="project" value="InterPro"/>
</dbReference>
<evidence type="ECO:0000313" key="16">
    <source>
        <dbReference type="EMBL" id="CAJ1403133.1"/>
    </source>
</evidence>
<keyword evidence="11 13" id="KW-0324">Glycolysis</keyword>
<evidence type="ECO:0000256" key="10">
    <source>
        <dbReference type="ARBA" id="ARBA00022842"/>
    </source>
</evidence>
<dbReference type="Proteomes" id="UP001178507">
    <property type="component" value="Unassembled WGS sequence"/>
</dbReference>
<dbReference type="GO" id="GO:0004743">
    <property type="term" value="F:pyruvate kinase activity"/>
    <property type="evidence" value="ECO:0007669"/>
    <property type="project" value="UniProtKB-EC"/>
</dbReference>
<dbReference type="InterPro" id="IPR001697">
    <property type="entry name" value="Pyr_Knase"/>
</dbReference>
<dbReference type="InterPro" id="IPR015793">
    <property type="entry name" value="Pyrv_Knase_brl"/>
</dbReference>
<evidence type="ECO:0000256" key="1">
    <source>
        <dbReference type="ARBA" id="ARBA00001958"/>
    </source>
</evidence>
<evidence type="ECO:0000256" key="2">
    <source>
        <dbReference type="ARBA" id="ARBA00004997"/>
    </source>
</evidence>
<dbReference type="InterPro" id="IPR011037">
    <property type="entry name" value="Pyrv_Knase-like_insert_dom_sf"/>
</dbReference>
<dbReference type="Pfam" id="PF02887">
    <property type="entry name" value="PK_C"/>
    <property type="match status" value="1"/>
</dbReference>
<dbReference type="NCBIfam" id="TIGR01064">
    <property type="entry name" value="pyruv_kin"/>
    <property type="match status" value="1"/>
</dbReference>
<protein>
    <recommendedName>
        <fullName evidence="4 13">Pyruvate kinase</fullName>
        <ecNumber evidence="4 13">2.7.1.40</ecNumber>
    </recommendedName>
</protein>
<dbReference type="NCBIfam" id="NF004978">
    <property type="entry name" value="PRK06354.1"/>
    <property type="match status" value="1"/>
</dbReference>
<dbReference type="Pfam" id="PF00224">
    <property type="entry name" value="PK"/>
    <property type="match status" value="1"/>
</dbReference>
<evidence type="ECO:0000256" key="4">
    <source>
        <dbReference type="ARBA" id="ARBA00012142"/>
    </source>
</evidence>
<gene>
    <name evidence="16" type="ORF">EVOR1521_LOCUS25874</name>
</gene>
<dbReference type="Gene3D" id="3.40.1380.20">
    <property type="entry name" value="Pyruvate kinase, C-terminal domain"/>
    <property type="match status" value="1"/>
</dbReference>
<dbReference type="EC" id="2.7.1.40" evidence="4 13"/>
<dbReference type="InterPro" id="IPR040442">
    <property type="entry name" value="Pyrv_kinase-like_dom_sf"/>
</dbReference>
<accession>A0AA36NI43</accession>
<dbReference type="Gene3D" id="2.40.33.10">
    <property type="entry name" value="PK beta-barrel domain-like"/>
    <property type="match status" value="1"/>
</dbReference>
<comment type="caution">
    <text evidence="16">The sequence shown here is derived from an EMBL/GenBank/DDBJ whole genome shotgun (WGS) entry which is preliminary data.</text>
</comment>
<evidence type="ECO:0000256" key="8">
    <source>
        <dbReference type="ARBA" id="ARBA00022777"/>
    </source>
</evidence>
<evidence type="ECO:0000256" key="3">
    <source>
        <dbReference type="ARBA" id="ARBA00008663"/>
    </source>
</evidence>
<keyword evidence="8 13" id="KW-0418">Kinase</keyword>
<evidence type="ECO:0000256" key="13">
    <source>
        <dbReference type="RuleBase" id="RU000504"/>
    </source>
</evidence>
<sequence length="512" mass="55769">MYQQYAMLLDDPKIRSSMVSLESTNPDSFNRKCKIICTMGPCCWEVDMLKKLIAQGMNIARLNFSHGDHEGHGRTVQRVREACKSLPDKPVGVLLDTKGPEIRTGWFKEELAGGKIDLKEGQELKLVTDYDFKGDETTLAVSYATLPTAVKPGQIILAADGSLSLKVKSCGSDHVITEVMNDMQMGEKKNMNLPGVKVELPVLQEKDKKDLLEFGLPQGVDFVAASFVQDAKDIKLIRDTLGVRGRNIKIISKIENQEGINNIDEIVAETDGVMVARGDMGMEIDIEKVGLVQKMIISKCNLACKFSVTATQMLDSMERAPRPTRAEATDVLNAILDGSDVVMLSGETANGKFPEQAVATMRRICEQAEKVIDYKSLYLKIRMATITMHKSMTPVESVCSAAVKTVVDSGCKLIVALTETGATAKLISKYRPLCPILAITASPNTQRHLLANRGVIPILTATFLGTDSVITKAINKAKETGVVKTGDSVVAVHGQKEGFPGQSNLLKVVVVQ</sequence>
<dbReference type="InterPro" id="IPR015806">
    <property type="entry name" value="Pyrv_Knase_insert_dom_sf"/>
</dbReference>
<feature type="domain" description="Pyruvate kinase C-terminal" evidence="15">
    <location>
        <begin position="396"/>
        <end position="509"/>
    </location>
</feature>
<dbReference type="AlphaFoldDB" id="A0AA36NI43"/>
<dbReference type="PANTHER" id="PTHR11817">
    <property type="entry name" value="PYRUVATE KINASE"/>
    <property type="match status" value="1"/>
</dbReference>
<feature type="domain" description="Pyruvate kinase barrel" evidence="14">
    <location>
        <begin position="31"/>
        <end position="358"/>
    </location>
</feature>
<comment type="similarity">
    <text evidence="3 13">Belongs to the pyruvate kinase family.</text>
</comment>
<evidence type="ECO:0000256" key="9">
    <source>
        <dbReference type="ARBA" id="ARBA00022840"/>
    </source>
</evidence>
<comment type="pathway">
    <text evidence="2 13">Carbohydrate degradation; glycolysis; pyruvate from D-glyceraldehyde 3-phosphate: step 5/5.</text>
</comment>
<keyword evidence="17" id="KW-1185">Reference proteome</keyword>
<keyword evidence="6" id="KW-0479">Metal-binding</keyword>
<reference evidence="16" key="1">
    <citation type="submission" date="2023-08" db="EMBL/GenBank/DDBJ databases">
        <authorList>
            <person name="Chen Y."/>
            <person name="Shah S."/>
            <person name="Dougan E. K."/>
            <person name="Thang M."/>
            <person name="Chan C."/>
        </authorList>
    </citation>
    <scope>NUCLEOTIDE SEQUENCE</scope>
</reference>
<dbReference type="GO" id="GO:0005524">
    <property type="term" value="F:ATP binding"/>
    <property type="evidence" value="ECO:0007669"/>
    <property type="project" value="UniProtKB-KW"/>
</dbReference>
<dbReference type="SUPFAM" id="SSF52935">
    <property type="entry name" value="PK C-terminal domain-like"/>
    <property type="match status" value="1"/>
</dbReference>
<dbReference type="SUPFAM" id="SSF51621">
    <property type="entry name" value="Phosphoenolpyruvate/pyruvate domain"/>
    <property type="match status" value="1"/>
</dbReference>
<dbReference type="GO" id="GO:0030955">
    <property type="term" value="F:potassium ion binding"/>
    <property type="evidence" value="ECO:0007669"/>
    <property type="project" value="InterPro"/>
</dbReference>
<organism evidence="16 17">
    <name type="scientific">Effrenium voratum</name>
    <dbReference type="NCBI Taxonomy" id="2562239"/>
    <lineage>
        <taxon>Eukaryota</taxon>
        <taxon>Sar</taxon>
        <taxon>Alveolata</taxon>
        <taxon>Dinophyceae</taxon>
        <taxon>Suessiales</taxon>
        <taxon>Symbiodiniaceae</taxon>
        <taxon>Effrenium</taxon>
    </lineage>
</organism>
<evidence type="ECO:0000259" key="14">
    <source>
        <dbReference type="Pfam" id="PF00224"/>
    </source>
</evidence>
<evidence type="ECO:0000256" key="11">
    <source>
        <dbReference type="ARBA" id="ARBA00023152"/>
    </source>
</evidence>
<dbReference type="PROSITE" id="PS00110">
    <property type="entry name" value="PYRUVATE_KINASE"/>
    <property type="match status" value="1"/>
</dbReference>
<dbReference type="InterPro" id="IPR015813">
    <property type="entry name" value="Pyrv/PenolPyrv_kinase-like_dom"/>
</dbReference>
<keyword evidence="9" id="KW-0067">ATP-binding</keyword>
<dbReference type="SUPFAM" id="SSF50800">
    <property type="entry name" value="PK beta-barrel domain-like"/>
    <property type="match status" value="1"/>
</dbReference>
<comment type="catalytic activity">
    <reaction evidence="13">
        <text>pyruvate + ATP = phosphoenolpyruvate + ADP + H(+)</text>
        <dbReference type="Rhea" id="RHEA:18157"/>
        <dbReference type="ChEBI" id="CHEBI:15361"/>
        <dbReference type="ChEBI" id="CHEBI:15378"/>
        <dbReference type="ChEBI" id="CHEBI:30616"/>
        <dbReference type="ChEBI" id="CHEBI:58702"/>
        <dbReference type="ChEBI" id="CHEBI:456216"/>
        <dbReference type="EC" id="2.7.1.40"/>
    </reaction>
</comment>
<evidence type="ECO:0000256" key="12">
    <source>
        <dbReference type="ARBA" id="ARBA00023317"/>
    </source>
</evidence>
<keyword evidence="5 13" id="KW-0808">Transferase</keyword>
<comment type="cofactor">
    <cofactor evidence="1">
        <name>K(+)</name>
        <dbReference type="ChEBI" id="CHEBI:29103"/>
    </cofactor>
</comment>
<dbReference type="InterPro" id="IPR015795">
    <property type="entry name" value="Pyrv_Knase_C"/>
</dbReference>
<evidence type="ECO:0000256" key="7">
    <source>
        <dbReference type="ARBA" id="ARBA00022741"/>
    </source>
</evidence>
<name>A0AA36NI43_9DINO</name>
<evidence type="ECO:0000256" key="6">
    <source>
        <dbReference type="ARBA" id="ARBA00022723"/>
    </source>
</evidence>
<dbReference type="EMBL" id="CAUJNA010003482">
    <property type="protein sequence ID" value="CAJ1403133.1"/>
    <property type="molecule type" value="Genomic_DNA"/>
</dbReference>
<evidence type="ECO:0000256" key="5">
    <source>
        <dbReference type="ARBA" id="ARBA00022679"/>
    </source>
</evidence>
<dbReference type="GO" id="GO:0016301">
    <property type="term" value="F:kinase activity"/>
    <property type="evidence" value="ECO:0007669"/>
    <property type="project" value="UniProtKB-KW"/>
</dbReference>
<keyword evidence="12" id="KW-0670">Pyruvate</keyword>